<evidence type="ECO:0000256" key="1">
    <source>
        <dbReference type="HAMAP-Rule" id="MF_00991"/>
    </source>
</evidence>
<gene>
    <name evidence="1" type="primary">mqnB</name>
    <name evidence="4" type="ORF">SAMN05660841_03813</name>
</gene>
<dbReference type="Pfam" id="PF01048">
    <property type="entry name" value="PNP_UDP_1"/>
    <property type="match status" value="1"/>
</dbReference>
<dbReference type="GO" id="GO:0019284">
    <property type="term" value="P:L-methionine salvage from S-adenosylmethionine"/>
    <property type="evidence" value="ECO:0007669"/>
    <property type="project" value="TreeGrafter"/>
</dbReference>
<comment type="similarity">
    <text evidence="1">Belongs to the PNP/UDP phosphorylase family. Futalosine hydrolase subfamily.</text>
</comment>
<dbReference type="GO" id="GO:0008930">
    <property type="term" value="F:methylthioadenosine nucleosidase activity"/>
    <property type="evidence" value="ECO:0007669"/>
    <property type="project" value="TreeGrafter"/>
</dbReference>
<name>A0A1T5G7E9_9SPHI</name>
<comment type="pathway">
    <text evidence="1">Quinol/quinone metabolism; menaquinone biosynthesis.</text>
</comment>
<reference evidence="5" key="1">
    <citation type="submission" date="2017-02" db="EMBL/GenBank/DDBJ databases">
        <authorList>
            <person name="Varghese N."/>
            <person name="Submissions S."/>
        </authorList>
    </citation>
    <scope>NUCLEOTIDE SEQUENCE [LARGE SCALE GENOMIC DNA]</scope>
    <source>
        <strain evidence="5">DSM 24091</strain>
    </source>
</reference>
<dbReference type="GO" id="GO:0005829">
    <property type="term" value="C:cytosol"/>
    <property type="evidence" value="ECO:0007669"/>
    <property type="project" value="TreeGrafter"/>
</dbReference>
<sequence>MKPLVVVATEGEIAPSLDLLTRLQIPYLITGVGMTATAYQLGKKVTQSRPDYILNIGIAGSFSKDIALGSVVNIVKDHFSEIGAEDTEQFLSFEELGFGNSTFYSSIPPGVCISLPQETAITVNMVHGHEPSIHSIKKRFPDVTIESMEGAAVLLVATEENIPCIQIRSISNYVEKRNRDSWEIPLAIKHLNKWLQDFLTESNQ</sequence>
<evidence type="ECO:0000256" key="2">
    <source>
        <dbReference type="NCBIfam" id="TIGR03664"/>
    </source>
</evidence>
<dbReference type="NCBIfam" id="TIGR03664">
    <property type="entry name" value="fut_nucase"/>
    <property type="match status" value="1"/>
</dbReference>
<evidence type="ECO:0000313" key="4">
    <source>
        <dbReference type="EMBL" id="SKC04302.1"/>
    </source>
</evidence>
<keyword evidence="5" id="KW-1185">Reference proteome</keyword>
<dbReference type="InterPro" id="IPR019963">
    <property type="entry name" value="FL_hydrolase_MqnB"/>
</dbReference>
<comment type="catalytic activity">
    <reaction evidence="1">
        <text>futalosine + H2O = dehypoxanthine futalosine + hypoxanthine</text>
        <dbReference type="Rhea" id="RHEA:25904"/>
        <dbReference type="ChEBI" id="CHEBI:15377"/>
        <dbReference type="ChEBI" id="CHEBI:17368"/>
        <dbReference type="ChEBI" id="CHEBI:58863"/>
        <dbReference type="ChEBI" id="CHEBI:58864"/>
        <dbReference type="EC" id="3.2.2.26"/>
    </reaction>
</comment>
<evidence type="ECO:0000313" key="5">
    <source>
        <dbReference type="Proteomes" id="UP000190150"/>
    </source>
</evidence>
<dbReference type="InterPro" id="IPR035994">
    <property type="entry name" value="Nucleoside_phosphorylase_sf"/>
</dbReference>
<dbReference type="UniPathway" id="UPA00079"/>
<dbReference type="EC" id="3.2.2.26" evidence="1 2"/>
<dbReference type="OrthoDB" id="9788270at2"/>
<dbReference type="GO" id="GO:0008782">
    <property type="term" value="F:adenosylhomocysteine nucleosidase activity"/>
    <property type="evidence" value="ECO:0007669"/>
    <property type="project" value="TreeGrafter"/>
</dbReference>
<dbReference type="RefSeq" id="WP_079645464.1">
    <property type="nucleotide sequence ID" value="NZ_FUZF01000022.1"/>
</dbReference>
<comment type="function">
    <text evidence="1">Catalyzes the hydrolysis of futalosine (FL) to dehypoxanthine futalosine (DHFL) and hypoxanthine, a step in the biosynthesis of menaquinone (MK, vitamin K2).</text>
</comment>
<dbReference type="GO" id="GO:0009234">
    <property type="term" value="P:menaquinone biosynthetic process"/>
    <property type="evidence" value="ECO:0007669"/>
    <property type="project" value="UniProtKB-UniRule"/>
</dbReference>
<dbReference type="PANTHER" id="PTHR46832:SF2">
    <property type="entry name" value="FUTALOSINE HYDROLASE"/>
    <property type="match status" value="1"/>
</dbReference>
<dbReference type="Proteomes" id="UP000190150">
    <property type="component" value="Unassembled WGS sequence"/>
</dbReference>
<dbReference type="PANTHER" id="PTHR46832">
    <property type="entry name" value="5'-METHYLTHIOADENOSINE/S-ADENOSYLHOMOCYSTEINE NUCLEOSIDASE"/>
    <property type="match status" value="1"/>
</dbReference>
<keyword evidence="1 4" id="KW-0378">Hydrolase</keyword>
<keyword evidence="1" id="KW-0474">Menaquinone biosynthesis</keyword>
<organism evidence="4 5">
    <name type="scientific">Sphingobacterium nematocida</name>
    <dbReference type="NCBI Taxonomy" id="1513896"/>
    <lineage>
        <taxon>Bacteria</taxon>
        <taxon>Pseudomonadati</taxon>
        <taxon>Bacteroidota</taxon>
        <taxon>Sphingobacteriia</taxon>
        <taxon>Sphingobacteriales</taxon>
        <taxon>Sphingobacteriaceae</taxon>
        <taxon>Sphingobacterium</taxon>
    </lineage>
</organism>
<dbReference type="SUPFAM" id="SSF53167">
    <property type="entry name" value="Purine and uridine phosphorylases"/>
    <property type="match status" value="1"/>
</dbReference>
<dbReference type="InterPro" id="IPR000845">
    <property type="entry name" value="Nucleoside_phosphorylase_d"/>
</dbReference>
<feature type="domain" description="Nucleoside phosphorylase" evidence="3">
    <location>
        <begin position="29"/>
        <end position="193"/>
    </location>
</feature>
<accession>A0A1T5G7E9</accession>
<dbReference type="Gene3D" id="3.40.50.1580">
    <property type="entry name" value="Nucleoside phosphorylase domain"/>
    <property type="match status" value="1"/>
</dbReference>
<dbReference type="GO" id="GO:0009116">
    <property type="term" value="P:nucleoside metabolic process"/>
    <property type="evidence" value="ECO:0007669"/>
    <property type="project" value="InterPro"/>
</dbReference>
<proteinExistence type="inferred from homology"/>
<dbReference type="EMBL" id="FUZF01000022">
    <property type="protein sequence ID" value="SKC04302.1"/>
    <property type="molecule type" value="Genomic_DNA"/>
</dbReference>
<protein>
    <recommendedName>
        <fullName evidence="1 2">Futalosine hydrolase</fullName>
        <shortName evidence="1">FL hydrolase</shortName>
        <ecNumber evidence="1 2">3.2.2.26</ecNumber>
    </recommendedName>
    <alternativeName>
        <fullName evidence="1">Futalosine nucleosidase</fullName>
    </alternativeName>
    <alternativeName>
        <fullName evidence="1">Menaquinone biosynthetic enzyme MqnB</fullName>
    </alternativeName>
</protein>
<dbReference type="STRING" id="1513896.SAMN05660841_03813"/>
<evidence type="ECO:0000259" key="3">
    <source>
        <dbReference type="Pfam" id="PF01048"/>
    </source>
</evidence>
<dbReference type="AlphaFoldDB" id="A0A1T5G7E9"/>
<dbReference type="HAMAP" id="MF_00991">
    <property type="entry name" value="MqnB"/>
    <property type="match status" value="1"/>
</dbReference>